<comment type="caution">
    <text evidence="2">The sequence shown here is derived from an EMBL/GenBank/DDBJ whole genome shotgun (WGS) entry which is preliminary data.</text>
</comment>
<evidence type="ECO:0000313" key="2">
    <source>
        <dbReference type="EMBL" id="MPD03259.1"/>
    </source>
</evidence>
<evidence type="ECO:0000313" key="3">
    <source>
        <dbReference type="Proteomes" id="UP000324222"/>
    </source>
</evidence>
<reference evidence="2 3" key="1">
    <citation type="submission" date="2019-05" db="EMBL/GenBank/DDBJ databases">
        <title>Another draft genome of Portunus trituberculatus and its Hox gene families provides insights of decapod evolution.</title>
        <authorList>
            <person name="Jeong J.-H."/>
            <person name="Song I."/>
            <person name="Kim S."/>
            <person name="Choi T."/>
            <person name="Kim D."/>
            <person name="Ryu S."/>
            <person name="Kim W."/>
        </authorList>
    </citation>
    <scope>NUCLEOTIDE SEQUENCE [LARGE SCALE GENOMIC DNA]</scope>
    <source>
        <tissue evidence="2">Muscle</tissue>
    </source>
</reference>
<sequence length="45" mass="4971">MNMKTRYGTEEVKVSEGEYSMTPADDWGNEDDDAGGGSGEDVRKR</sequence>
<proteinExistence type="predicted"/>
<evidence type="ECO:0000256" key="1">
    <source>
        <dbReference type="SAM" id="MobiDB-lite"/>
    </source>
</evidence>
<dbReference type="Proteomes" id="UP000324222">
    <property type="component" value="Unassembled WGS sequence"/>
</dbReference>
<organism evidence="2 3">
    <name type="scientific">Portunus trituberculatus</name>
    <name type="common">Swimming crab</name>
    <name type="synonym">Neptunus trituberculatus</name>
    <dbReference type="NCBI Taxonomy" id="210409"/>
    <lineage>
        <taxon>Eukaryota</taxon>
        <taxon>Metazoa</taxon>
        <taxon>Ecdysozoa</taxon>
        <taxon>Arthropoda</taxon>
        <taxon>Crustacea</taxon>
        <taxon>Multicrustacea</taxon>
        <taxon>Malacostraca</taxon>
        <taxon>Eumalacostraca</taxon>
        <taxon>Eucarida</taxon>
        <taxon>Decapoda</taxon>
        <taxon>Pleocyemata</taxon>
        <taxon>Brachyura</taxon>
        <taxon>Eubrachyura</taxon>
        <taxon>Portunoidea</taxon>
        <taxon>Portunidae</taxon>
        <taxon>Portuninae</taxon>
        <taxon>Portunus</taxon>
    </lineage>
</organism>
<accession>A0A5B7KE02</accession>
<name>A0A5B7KE02_PORTR</name>
<dbReference type="EMBL" id="VSRR010135408">
    <property type="protein sequence ID" value="MPD03259.1"/>
    <property type="molecule type" value="Genomic_DNA"/>
</dbReference>
<protein>
    <submittedName>
        <fullName evidence="2">Uncharacterized protein</fullName>
    </submittedName>
</protein>
<feature type="region of interest" description="Disordered" evidence="1">
    <location>
        <begin position="1"/>
        <end position="45"/>
    </location>
</feature>
<gene>
    <name evidence="2" type="ORF">E2C01_098886</name>
</gene>
<dbReference type="AlphaFoldDB" id="A0A5B7KE02"/>
<feature type="compositionally biased region" description="Basic and acidic residues" evidence="1">
    <location>
        <begin position="7"/>
        <end position="16"/>
    </location>
</feature>
<keyword evidence="3" id="KW-1185">Reference proteome</keyword>